<dbReference type="Pfam" id="PF25600">
    <property type="entry name" value="TRIM_CC"/>
    <property type="match status" value="1"/>
</dbReference>
<dbReference type="InterPro" id="IPR003879">
    <property type="entry name" value="Butyrophylin_SPRY"/>
</dbReference>
<dbReference type="CDD" id="cd16040">
    <property type="entry name" value="SPRY_PRY_SNTX"/>
    <property type="match status" value="1"/>
</dbReference>
<dbReference type="SUPFAM" id="SSF49899">
    <property type="entry name" value="Concanavalin A-like lectins/glucanases"/>
    <property type="match status" value="1"/>
</dbReference>
<reference evidence="7 8" key="1">
    <citation type="submission" date="2018-03" db="EMBL/GenBank/DDBJ databases">
        <title>Draft genome sequence of Rohu Carp (Labeo rohita).</title>
        <authorList>
            <person name="Das P."/>
            <person name="Kushwaha B."/>
            <person name="Joshi C.G."/>
            <person name="Kumar D."/>
            <person name="Nagpure N.S."/>
            <person name="Sahoo L."/>
            <person name="Das S.P."/>
            <person name="Bit A."/>
            <person name="Patnaik S."/>
            <person name="Meher P.K."/>
            <person name="Jayasankar P."/>
            <person name="Koringa P.G."/>
            <person name="Patel N.V."/>
            <person name="Hinsu A.T."/>
            <person name="Kumar R."/>
            <person name="Pandey M."/>
            <person name="Agarwal S."/>
            <person name="Srivastava S."/>
            <person name="Singh M."/>
            <person name="Iquebal M.A."/>
            <person name="Jaiswal S."/>
            <person name="Angadi U.B."/>
            <person name="Kumar N."/>
            <person name="Raza M."/>
            <person name="Shah T.M."/>
            <person name="Rai A."/>
            <person name="Jena J.K."/>
        </authorList>
    </citation>
    <scope>NUCLEOTIDE SEQUENCE [LARGE SCALE GENOMIC DNA]</scope>
    <source>
        <strain evidence="7">DASCIFA01</strain>
        <tissue evidence="7">Testis</tissue>
    </source>
</reference>
<keyword evidence="2" id="KW-0863">Zinc-finger</keyword>
<keyword evidence="1" id="KW-0479">Metal-binding</keyword>
<evidence type="ECO:0000256" key="2">
    <source>
        <dbReference type="ARBA" id="ARBA00022771"/>
    </source>
</evidence>
<dbReference type="Gene3D" id="2.60.120.920">
    <property type="match status" value="1"/>
</dbReference>
<feature type="region of interest" description="Disordered" evidence="4">
    <location>
        <begin position="153"/>
        <end position="230"/>
    </location>
</feature>
<evidence type="ECO:0000313" key="8">
    <source>
        <dbReference type="Proteomes" id="UP000290572"/>
    </source>
</evidence>
<comment type="caution">
    <text evidence="7">The sequence shown here is derived from an EMBL/GenBank/DDBJ whole genome shotgun (WGS) entry which is preliminary data.</text>
</comment>
<dbReference type="PANTHER" id="PTHR25465">
    <property type="entry name" value="B-BOX DOMAIN CONTAINING"/>
    <property type="match status" value="1"/>
</dbReference>
<accession>A0A498M5E4</accession>
<gene>
    <name evidence="7" type="ORF">ROHU_028683</name>
    <name evidence="6" type="ORF">ROHU_029028</name>
</gene>
<keyword evidence="8" id="KW-1185">Reference proteome</keyword>
<evidence type="ECO:0000256" key="1">
    <source>
        <dbReference type="ARBA" id="ARBA00022723"/>
    </source>
</evidence>
<dbReference type="Pfam" id="PF13765">
    <property type="entry name" value="PRY"/>
    <property type="match status" value="1"/>
</dbReference>
<evidence type="ECO:0000313" key="7">
    <source>
        <dbReference type="EMBL" id="RXN14404.1"/>
    </source>
</evidence>
<dbReference type="SMART" id="SM00589">
    <property type="entry name" value="PRY"/>
    <property type="match status" value="1"/>
</dbReference>
<dbReference type="EMBL" id="QBIY01012909">
    <property type="protein sequence ID" value="RXN14404.1"/>
    <property type="molecule type" value="Genomic_DNA"/>
</dbReference>
<dbReference type="SMART" id="SM00449">
    <property type="entry name" value="SPRY"/>
    <property type="match status" value="1"/>
</dbReference>
<dbReference type="InterPro" id="IPR006574">
    <property type="entry name" value="PRY"/>
</dbReference>
<dbReference type="STRING" id="84645.A0A498M5E4"/>
<feature type="domain" description="B30.2/SPRY" evidence="5">
    <location>
        <begin position="226"/>
        <end position="420"/>
    </location>
</feature>
<evidence type="ECO:0000259" key="5">
    <source>
        <dbReference type="PROSITE" id="PS50188"/>
    </source>
</evidence>
<dbReference type="PANTHER" id="PTHR25465:SF14">
    <property type="entry name" value="E3 UBIQUITIN-PROTEIN LIGASE TRIM65"/>
    <property type="match status" value="1"/>
</dbReference>
<feature type="compositionally biased region" description="Polar residues" evidence="4">
    <location>
        <begin position="153"/>
        <end position="191"/>
    </location>
</feature>
<dbReference type="EMBL" id="QBIY01012990">
    <property type="protein sequence ID" value="RXN13269.1"/>
    <property type="molecule type" value="Genomic_DNA"/>
</dbReference>
<dbReference type="InterPro" id="IPR013320">
    <property type="entry name" value="ConA-like_dom_sf"/>
</dbReference>
<dbReference type="PRINTS" id="PR01407">
    <property type="entry name" value="BUTYPHLNCDUF"/>
</dbReference>
<dbReference type="InterPro" id="IPR051051">
    <property type="entry name" value="E3_ubiq-ligase_TRIM/RNF"/>
</dbReference>
<dbReference type="InterPro" id="IPR001870">
    <property type="entry name" value="B30.2/SPRY"/>
</dbReference>
<keyword evidence="3" id="KW-0862">Zinc</keyword>
<organism evidence="7 8">
    <name type="scientific">Labeo rohita</name>
    <name type="common">Indian major carp</name>
    <name type="synonym">Cyprinus rohita</name>
    <dbReference type="NCBI Taxonomy" id="84645"/>
    <lineage>
        <taxon>Eukaryota</taxon>
        <taxon>Metazoa</taxon>
        <taxon>Chordata</taxon>
        <taxon>Craniata</taxon>
        <taxon>Vertebrata</taxon>
        <taxon>Euteleostomi</taxon>
        <taxon>Actinopterygii</taxon>
        <taxon>Neopterygii</taxon>
        <taxon>Teleostei</taxon>
        <taxon>Ostariophysi</taxon>
        <taxon>Cypriniformes</taxon>
        <taxon>Cyprinidae</taxon>
        <taxon>Labeoninae</taxon>
        <taxon>Labeonini</taxon>
        <taxon>Labeo</taxon>
    </lineage>
</organism>
<evidence type="ECO:0000256" key="4">
    <source>
        <dbReference type="SAM" id="MobiDB-lite"/>
    </source>
</evidence>
<dbReference type="AlphaFoldDB" id="A0A498M5E4"/>
<dbReference type="PROSITE" id="PS50188">
    <property type="entry name" value="B302_SPRY"/>
    <property type="match status" value="1"/>
</dbReference>
<dbReference type="GO" id="GO:0008270">
    <property type="term" value="F:zinc ion binding"/>
    <property type="evidence" value="ECO:0007669"/>
    <property type="project" value="UniProtKB-KW"/>
</dbReference>
<proteinExistence type="evidence at protein level"/>
<dbReference type="Proteomes" id="UP000290572">
    <property type="component" value="Unassembled WGS sequence"/>
</dbReference>
<protein>
    <submittedName>
        <fullName evidence="7">Tripartite motif-containing 16-like protein</fullName>
    </submittedName>
</protein>
<dbReference type="InterPro" id="IPR058030">
    <property type="entry name" value="TRIM8/14/16/25/29/45/65_CC"/>
</dbReference>
<dbReference type="GO" id="GO:0005737">
    <property type="term" value="C:cytoplasm"/>
    <property type="evidence" value="ECO:0007669"/>
    <property type="project" value="UniProtKB-ARBA"/>
</dbReference>
<name>A0A498M5E4_LABRO</name>
<evidence type="ECO:0000256" key="3">
    <source>
        <dbReference type="ARBA" id="ARBA00022833"/>
    </source>
</evidence>
<evidence type="ECO:0000313" key="6">
    <source>
        <dbReference type="EMBL" id="RXN13269.1"/>
    </source>
</evidence>
<sequence>MEWAVKTGVCRSQSSLQQLLVDSQAVCADVLRSVELSHSQVLELLQTQEKSASGRIETQTYRLQQEIINLHKKQEELKRLDSIQDPITFLNTFMAVDSKDQTENAVMGIWSPESVISGVRLCLDAYREAAQNLIKTNLASIFRVVNDAAAQAHSSGQSCDGGLISSNPQPPSQITEVKSDSTTPQQNTSTKPDVKPKVQAASTATQEHHRKQASPSANPVEASASCRVANPAPKTREEMLKFRIEPTLDHNSAFRHIRLSDGYRKATLCTEKLNYPDHPDRFEYWRQVMCVEPLAGSPYYWEVEWTGQRMTIGVAYKDMKRSASDDSARLGHNTQSWSLYWSGKAFSMWHDGKETTLVGPKAKRVGVYLDQQTGVLAFYRVSHNQAHEICCVHTHFDRPLFPSFRFWTGVGSSITICELS</sequence>
<dbReference type="InterPro" id="IPR043136">
    <property type="entry name" value="B30.2/SPRY_sf"/>
</dbReference>
<keyword evidence="9" id="KW-1267">Proteomics identification</keyword>
<dbReference type="Pfam" id="PF00622">
    <property type="entry name" value="SPRY"/>
    <property type="match status" value="1"/>
</dbReference>
<dbReference type="InterPro" id="IPR003877">
    <property type="entry name" value="SPRY_dom"/>
</dbReference>
<evidence type="ECO:0007829" key="9">
    <source>
        <dbReference type="PeptideAtlas" id="A0A498M5E4"/>
    </source>
</evidence>